<evidence type="ECO:0000313" key="1">
    <source>
        <dbReference type="Proteomes" id="UP000095287"/>
    </source>
</evidence>
<reference evidence="2" key="1">
    <citation type="submission" date="2016-11" db="UniProtKB">
        <authorList>
            <consortium name="WormBaseParasite"/>
        </authorList>
    </citation>
    <scope>IDENTIFICATION</scope>
</reference>
<organism evidence="1 2">
    <name type="scientific">Steinernema glaseri</name>
    <dbReference type="NCBI Taxonomy" id="37863"/>
    <lineage>
        <taxon>Eukaryota</taxon>
        <taxon>Metazoa</taxon>
        <taxon>Ecdysozoa</taxon>
        <taxon>Nematoda</taxon>
        <taxon>Chromadorea</taxon>
        <taxon>Rhabditida</taxon>
        <taxon>Tylenchina</taxon>
        <taxon>Panagrolaimomorpha</taxon>
        <taxon>Strongyloidoidea</taxon>
        <taxon>Steinernematidae</taxon>
        <taxon>Steinernema</taxon>
    </lineage>
</organism>
<name>A0A1I7YDS8_9BILA</name>
<dbReference type="WBParaSite" id="L893_g15268.t1">
    <property type="protein sequence ID" value="L893_g15268.t1"/>
    <property type="gene ID" value="L893_g15268"/>
</dbReference>
<dbReference type="AlphaFoldDB" id="A0A1I7YDS8"/>
<protein>
    <submittedName>
        <fullName evidence="2">Uncharacterized protein</fullName>
    </submittedName>
</protein>
<accession>A0A1I7YDS8</accession>
<keyword evidence="1" id="KW-1185">Reference proteome</keyword>
<dbReference type="Proteomes" id="UP000095287">
    <property type="component" value="Unplaced"/>
</dbReference>
<proteinExistence type="predicted"/>
<evidence type="ECO:0000313" key="2">
    <source>
        <dbReference type="WBParaSite" id="L893_g15268.t1"/>
    </source>
</evidence>
<sequence>MHQELLVHCRTFINLLSQECSSSKDPHSFDQGVTATQDICSFTSLVISSDTNFTLPQGRQPITGAEKRAMRICFRKEEKLYLTFKMGYAVEELCLRPKRG</sequence>